<keyword evidence="5" id="KW-0969">Cilium</keyword>
<dbReference type="Pfam" id="PF23440">
    <property type="entry name" value="BROMI_C"/>
    <property type="match status" value="1"/>
</dbReference>
<feature type="domain" description="BROMI N-terminal" evidence="12">
    <location>
        <begin position="153"/>
        <end position="279"/>
    </location>
</feature>
<evidence type="ECO:0000256" key="9">
    <source>
        <dbReference type="ARBA" id="ARBA00075916"/>
    </source>
</evidence>
<dbReference type="GO" id="GO:0061512">
    <property type="term" value="P:protein localization to cilium"/>
    <property type="evidence" value="ECO:0007669"/>
    <property type="project" value="Ensembl"/>
</dbReference>
<dbReference type="Pfam" id="PF14961">
    <property type="entry name" value="BROMI"/>
    <property type="match status" value="1"/>
</dbReference>
<dbReference type="GO" id="GO:0042733">
    <property type="term" value="P:embryonic digit morphogenesis"/>
    <property type="evidence" value="ECO:0007669"/>
    <property type="project" value="Ensembl"/>
</dbReference>
<dbReference type="GO" id="GO:0060831">
    <property type="term" value="P:smoothened signaling pathway involved in dorsal/ventral neural tube patterning"/>
    <property type="evidence" value="ECO:0007669"/>
    <property type="project" value="Ensembl"/>
</dbReference>
<dbReference type="GeneTree" id="ENSGT00940000153528"/>
<gene>
    <name evidence="14" type="primary">TBC1D32</name>
</gene>
<dbReference type="GO" id="GO:0007368">
    <property type="term" value="P:determination of left/right symmetry"/>
    <property type="evidence" value="ECO:0007669"/>
    <property type="project" value="Ensembl"/>
</dbReference>
<dbReference type="FunFam" id="1.10.472.80:FF:000031">
    <property type="entry name" value="TBC1 domain family, member 32"/>
    <property type="match status" value="1"/>
</dbReference>
<evidence type="ECO:0000313" key="14">
    <source>
        <dbReference type="Ensembl" id="ENSCPBP00000026371.1"/>
    </source>
</evidence>
<dbReference type="GO" id="GO:0001822">
    <property type="term" value="P:kidney development"/>
    <property type="evidence" value="ECO:0007669"/>
    <property type="project" value="Ensembl"/>
</dbReference>
<dbReference type="InterPro" id="IPR035969">
    <property type="entry name" value="Rab-GAP_TBC_sf"/>
</dbReference>
<comment type="subcellular location">
    <subcellularLocation>
        <location evidence="1">Cell projection</location>
        <location evidence="1">Cilium</location>
    </subcellularLocation>
    <subcellularLocation>
        <location evidence="2">Cytoplasm</location>
    </subcellularLocation>
</comment>
<dbReference type="GO" id="GO:0002088">
    <property type="term" value="P:lens development in camera-type eye"/>
    <property type="evidence" value="ECO:0007669"/>
    <property type="project" value="Ensembl"/>
</dbReference>
<reference evidence="14" key="2">
    <citation type="submission" date="2025-08" db="UniProtKB">
        <authorList>
            <consortium name="Ensembl"/>
        </authorList>
    </citation>
    <scope>IDENTIFICATION</scope>
</reference>
<dbReference type="InterPro" id="IPR055392">
    <property type="entry name" value="BROMI_C"/>
</dbReference>
<evidence type="ECO:0000259" key="13">
    <source>
        <dbReference type="Pfam" id="PF23440"/>
    </source>
</evidence>
<feature type="domain" description="BROMI C-terminal Rab TBC-like" evidence="13">
    <location>
        <begin position="1027"/>
        <end position="1458"/>
    </location>
</feature>
<evidence type="ECO:0000259" key="12">
    <source>
        <dbReference type="Pfam" id="PF23431"/>
    </source>
</evidence>
<protein>
    <recommendedName>
        <fullName evidence="8">Protein broad-minded</fullName>
    </recommendedName>
    <alternativeName>
        <fullName evidence="9">TBC1 domain family member 32</fullName>
    </alternativeName>
</protein>
<comment type="function">
    <text evidence="7">Required for high-level Shh responses in the developing neural tube. Together with CDK20, controls the structure of the primary cilium by coordinating assembly of the ciliary membrane and axoneme, allowing GLI2 to be properly activated in response to Shh signaling.</text>
</comment>
<evidence type="ECO:0000256" key="5">
    <source>
        <dbReference type="ARBA" id="ARBA00023069"/>
    </source>
</evidence>
<evidence type="ECO:0000259" key="11">
    <source>
        <dbReference type="Pfam" id="PF14961"/>
    </source>
</evidence>
<feature type="domain" description="BROMI middle region" evidence="11">
    <location>
        <begin position="314"/>
        <end position="1009"/>
    </location>
</feature>
<feature type="region of interest" description="Disordered" evidence="10">
    <location>
        <begin position="66"/>
        <end position="106"/>
    </location>
</feature>
<keyword evidence="6" id="KW-0966">Cell projection</keyword>
<dbReference type="GO" id="GO:0005737">
    <property type="term" value="C:cytoplasm"/>
    <property type="evidence" value="ECO:0007669"/>
    <property type="project" value="UniProtKB-SubCell"/>
</dbReference>
<dbReference type="Gene3D" id="1.10.472.80">
    <property type="entry name" value="Ypt/Rab-GAP domain of gyp1p, domain 3"/>
    <property type="match status" value="1"/>
</dbReference>
<dbReference type="Proteomes" id="UP000694380">
    <property type="component" value="Chromosome 3"/>
</dbReference>
<keyword evidence="4" id="KW-0963">Cytoplasm</keyword>
<dbReference type="GO" id="GO:1905515">
    <property type="term" value="P:non-motile cilium assembly"/>
    <property type="evidence" value="ECO:0007669"/>
    <property type="project" value="Ensembl"/>
</dbReference>
<keyword evidence="15" id="KW-1185">Reference proteome</keyword>
<dbReference type="InterPro" id="IPR032735">
    <property type="entry name" value="BROMI_M"/>
</dbReference>
<dbReference type="GO" id="GO:0003406">
    <property type="term" value="P:retinal pigment epithelium development"/>
    <property type="evidence" value="ECO:0007669"/>
    <property type="project" value="Ensembl"/>
</dbReference>
<accession>A0A8C3I0U1</accession>
<name>A0A8C3I0U1_CHRPI</name>
<evidence type="ECO:0000256" key="6">
    <source>
        <dbReference type="ARBA" id="ARBA00023273"/>
    </source>
</evidence>
<dbReference type="SUPFAM" id="SSF47923">
    <property type="entry name" value="Ypt/Rab-GAP domain of gyp1p"/>
    <property type="match status" value="1"/>
</dbReference>
<dbReference type="GO" id="GO:0060021">
    <property type="term" value="P:roof of mouth development"/>
    <property type="evidence" value="ECO:0007669"/>
    <property type="project" value="Ensembl"/>
</dbReference>
<dbReference type="InterPro" id="IPR039156">
    <property type="entry name" value="PHAF1/BROMI"/>
</dbReference>
<sequence length="1463" mass="166264">MKETKWEREIICCIAPTSAGRDKLHRARSHVWRRQPDAISGMGRGRKWGGLGYVSLSGVFPPSCTMVPPSSEPPQSPVSLLFPPASHPAPASVAPPRQASRDVARRPREGAAGAWLVAKGRSFRERSGGSDAGVPAVATRQMSHFSCEDEALLQSMLRQLLQSVKEKITGAPSVECAEEILLHLEETDENFHNYEFVKYLRQYICSTLGSVIEEETEKCTSAQNQGEGSGYDTLVQHVTKKTQESKEYREMMHSLKNVMMVVVESLINKFEEDQMRNKEMHRKTKKEQHSAYYTDNCSDSDSSFNQSYTFMNQEQLQLLVERLDPAQPKEVRQEAMQTLCSAPPSDVLNCESWSNLRKHLTMSLSDPDSTFSDRILRFYAKTFSSSPLNMTREVYTSLAKHLELYFLSGENCVPTISDGIDITNPEIIRLLKKVRLLNEYQREVPSFWIRHPEKYMEEIVESTLLLLSVKRDQRHLVSPKLLDPVYFLALLDIKAVWFKKWMHANYSRTVVLRLLEKKYKSLINASVQQCVYYFESCESAVDATSRVNVLPQQYRSNNQKTFYSGQELQYIYFVHSLCLLGRLLIYKQGRNLFPVQLENRKDFISLTDLLVLFIRFIYCSPTCPKITLTVHTDDSSNYSPAILATEVLQILCDRTECATECLYSNTVIDALLHPIHNLLNGTEIYINCPETSLIHIADILARIAAVEDGLSLVLYGGNMSSAKKDSLTAAHTIVQFTKKLLDENVSVLSGTEMLPALKGAFIFVCRQMYGTCEGLQVLIPYGLHKSIADAWKKASSLSERIPTPVPGADSISSGNQESQNIMVWEETLLDDLLNFAATPKGLLLLQNTGALNECVTFMFSRFSKKRQVSGCERFSYGVMVTQMAATSPGAVALQRSGFIKALITELWAVLECGRDDLRVTHPSSTPVDPIDRSCQKNALQLPVQDDLNHQILQSFLALVNLLSYPAIYELIGDQEIPNKPEYSLREVPTNVIDVIDRLIILNSEAKIHSLFNYEQSHIFGLRLLSVLCCDLDTLLLLESQYKVSQVLLNAQKENVIETSEGPGNFIIDGISVETNHILVRINLTGGPAERILPQRVLNKGTDPYPWPMFSSYPLPRCYLSEAPKKADFRQDSDLNKLLASLKNPEKQPVWIENCRRQFCKIMKAKPDVISGTILAELIEKFVLHLSENPSECYFSTEEYEADDANVKNESLSSVQQLGIKMTVRYGKYLNLLKDGAENDLCLVLMHCDKFLKQQQTSVQSSLRCLQEGYAGYDWFASSVFLIMSGEREKTLTFLQQFSSLLISAFLWLRRLHVSVHLPIDTAESGIHPIYFCSAHYIEMLLKAELPLVFSAFHMSGFTPSQICQQWLSQCFWNYLDWSEICHYIATCIFLGPDYQIYMSISVFKHLQQDILQHTQTQDLQVFLKEEALHRFRVSDYLEYMESLEATYRPVLLRDMRNIRMQST</sequence>
<proteinExistence type="predicted"/>
<evidence type="ECO:0000256" key="10">
    <source>
        <dbReference type="SAM" id="MobiDB-lite"/>
    </source>
</evidence>
<evidence type="ECO:0000256" key="3">
    <source>
        <dbReference type="ARBA" id="ARBA00022473"/>
    </source>
</evidence>
<evidence type="ECO:0000256" key="8">
    <source>
        <dbReference type="ARBA" id="ARBA00067690"/>
    </source>
</evidence>
<evidence type="ECO:0000256" key="1">
    <source>
        <dbReference type="ARBA" id="ARBA00004138"/>
    </source>
</evidence>
<dbReference type="GO" id="GO:0007507">
    <property type="term" value="P:heart development"/>
    <property type="evidence" value="ECO:0007669"/>
    <property type="project" value="Ensembl"/>
</dbReference>
<reference evidence="14" key="3">
    <citation type="submission" date="2025-09" db="UniProtKB">
        <authorList>
            <consortium name="Ensembl"/>
        </authorList>
    </citation>
    <scope>IDENTIFICATION</scope>
</reference>
<organism evidence="14 15">
    <name type="scientific">Chrysemys picta bellii</name>
    <name type="common">Western painted turtle</name>
    <name type="synonym">Emys bellii</name>
    <dbReference type="NCBI Taxonomy" id="8478"/>
    <lineage>
        <taxon>Eukaryota</taxon>
        <taxon>Metazoa</taxon>
        <taxon>Chordata</taxon>
        <taxon>Craniata</taxon>
        <taxon>Vertebrata</taxon>
        <taxon>Euteleostomi</taxon>
        <taxon>Archelosauria</taxon>
        <taxon>Testudinata</taxon>
        <taxon>Testudines</taxon>
        <taxon>Cryptodira</taxon>
        <taxon>Durocryptodira</taxon>
        <taxon>Testudinoidea</taxon>
        <taxon>Emydidae</taxon>
        <taxon>Chrysemys</taxon>
    </lineage>
</organism>
<dbReference type="Pfam" id="PF23431">
    <property type="entry name" value="BROMI_N"/>
    <property type="match status" value="1"/>
</dbReference>
<dbReference type="Ensembl" id="ENSCPBT00000031070.1">
    <property type="protein sequence ID" value="ENSCPBP00000026371.1"/>
    <property type="gene ID" value="ENSCPBG00000018735.1"/>
</dbReference>
<dbReference type="GO" id="GO:0005929">
    <property type="term" value="C:cilium"/>
    <property type="evidence" value="ECO:0007669"/>
    <property type="project" value="UniProtKB-SubCell"/>
</dbReference>
<dbReference type="PANTHER" id="PTHR13465:SF3">
    <property type="entry name" value="PROTEIN BROAD-MINDED"/>
    <property type="match status" value="1"/>
</dbReference>
<reference evidence="14" key="1">
    <citation type="journal article" date="2015" name="Genome Biol. Evol.">
        <title>Physical Mapping and Refinement of the Painted Turtle Genome (Chrysemys picta) Inform Amniote Genome Evolution and Challenge Turtle-Bird Chromosomal Conservation.</title>
        <authorList>
            <person name="Badenhorst D."/>
            <person name="Hillier L.W."/>
            <person name="Literman R."/>
            <person name="Montiel E.E."/>
            <person name="Radhakrishnan S."/>
            <person name="Shen Y."/>
            <person name="Minx P."/>
            <person name="Janes D.E."/>
            <person name="Warren W.C."/>
            <person name="Edwards S.V."/>
            <person name="Valenzuela N."/>
        </authorList>
    </citation>
    <scope>NUCLEOTIDE SEQUENCE [LARGE SCALE GENOMIC DNA]</scope>
</reference>
<dbReference type="PANTHER" id="PTHR13465">
    <property type="entry name" value="UPF0183 PROTEIN"/>
    <property type="match status" value="1"/>
</dbReference>
<dbReference type="InterPro" id="IPR055391">
    <property type="entry name" value="BROMI_N"/>
</dbReference>
<evidence type="ECO:0000256" key="4">
    <source>
        <dbReference type="ARBA" id="ARBA00022490"/>
    </source>
</evidence>
<keyword evidence="3" id="KW-0217">Developmental protein</keyword>
<evidence type="ECO:0000256" key="2">
    <source>
        <dbReference type="ARBA" id="ARBA00004496"/>
    </source>
</evidence>
<evidence type="ECO:0000313" key="15">
    <source>
        <dbReference type="Proteomes" id="UP000694380"/>
    </source>
</evidence>
<evidence type="ECO:0000256" key="7">
    <source>
        <dbReference type="ARBA" id="ARBA00054310"/>
    </source>
</evidence>